<dbReference type="eggNOG" id="KOG2038">
    <property type="taxonomic scope" value="Eukaryota"/>
</dbReference>
<dbReference type="EMBL" id="KI913953">
    <property type="protein sequence ID" value="ETW08643.1"/>
    <property type="molecule type" value="Genomic_DNA"/>
</dbReference>
<evidence type="ECO:0000313" key="4">
    <source>
        <dbReference type="EMBL" id="ETW08643.1"/>
    </source>
</evidence>
<name>A0A024USJ1_9STRA</name>
<evidence type="ECO:0000259" key="3">
    <source>
        <dbReference type="Pfam" id="PF03914"/>
    </source>
</evidence>
<feature type="compositionally biased region" description="Basic and acidic residues" evidence="2">
    <location>
        <begin position="958"/>
        <end position="968"/>
    </location>
</feature>
<dbReference type="RefSeq" id="XP_008862448.1">
    <property type="nucleotide sequence ID" value="XM_008864226.1"/>
</dbReference>
<accession>A0A024USJ1</accession>
<dbReference type="InterPro" id="IPR005612">
    <property type="entry name" value="CCAAT-binding_factor"/>
</dbReference>
<dbReference type="Pfam" id="PF03914">
    <property type="entry name" value="CBF"/>
    <property type="match status" value="1"/>
</dbReference>
<feature type="compositionally biased region" description="Acidic residues" evidence="2">
    <location>
        <begin position="853"/>
        <end position="882"/>
    </location>
</feature>
<feature type="domain" description="CCAAT-binding factor" evidence="3">
    <location>
        <begin position="512"/>
        <end position="729"/>
    </location>
</feature>
<dbReference type="GO" id="GO:0005634">
    <property type="term" value="C:nucleus"/>
    <property type="evidence" value="ECO:0007669"/>
    <property type="project" value="UniProtKB-ARBA"/>
</dbReference>
<evidence type="ECO:0000256" key="2">
    <source>
        <dbReference type="SAM" id="MobiDB-lite"/>
    </source>
</evidence>
<dbReference type="PANTHER" id="PTHR12048:SF0">
    <property type="entry name" value="CCAAT_ENHANCER-BINDING PROTEIN ZETA"/>
    <property type="match status" value="1"/>
</dbReference>
<feature type="compositionally biased region" description="Acidic residues" evidence="2">
    <location>
        <begin position="893"/>
        <end position="929"/>
    </location>
</feature>
<reference evidence="4" key="1">
    <citation type="submission" date="2013-12" db="EMBL/GenBank/DDBJ databases">
        <title>The Genome Sequence of Aphanomyces invadans NJM9701.</title>
        <authorList>
            <consortium name="The Broad Institute Genomics Platform"/>
            <person name="Russ C."/>
            <person name="Tyler B."/>
            <person name="van West P."/>
            <person name="Dieguez-Uribeondo J."/>
            <person name="Young S.K."/>
            <person name="Zeng Q."/>
            <person name="Gargeya S."/>
            <person name="Fitzgerald M."/>
            <person name="Abouelleil A."/>
            <person name="Alvarado L."/>
            <person name="Chapman S.B."/>
            <person name="Gainer-Dewar J."/>
            <person name="Goldberg J."/>
            <person name="Griggs A."/>
            <person name="Gujja S."/>
            <person name="Hansen M."/>
            <person name="Howarth C."/>
            <person name="Imamovic A."/>
            <person name="Ireland A."/>
            <person name="Larimer J."/>
            <person name="McCowan C."/>
            <person name="Murphy C."/>
            <person name="Pearson M."/>
            <person name="Poon T.W."/>
            <person name="Priest M."/>
            <person name="Roberts A."/>
            <person name="Saif S."/>
            <person name="Shea T."/>
            <person name="Sykes S."/>
            <person name="Wortman J."/>
            <person name="Nusbaum C."/>
            <person name="Birren B."/>
        </authorList>
    </citation>
    <scope>NUCLEOTIDE SEQUENCE [LARGE SCALE GENOMIC DNA]</scope>
    <source>
        <strain evidence="4">NJM9701</strain>
    </source>
</reference>
<feature type="compositionally biased region" description="Polar residues" evidence="2">
    <location>
        <begin position="56"/>
        <end position="74"/>
    </location>
</feature>
<feature type="region of interest" description="Disordered" evidence="2">
    <location>
        <begin position="853"/>
        <end position="982"/>
    </location>
</feature>
<protein>
    <recommendedName>
        <fullName evidence="3">CCAAT-binding factor domain-containing protein</fullName>
    </recommendedName>
</protein>
<dbReference type="GeneID" id="20078229"/>
<dbReference type="STRING" id="157072.A0A024USJ1"/>
<dbReference type="InterPro" id="IPR016024">
    <property type="entry name" value="ARM-type_fold"/>
</dbReference>
<dbReference type="PANTHER" id="PTHR12048">
    <property type="entry name" value="CCAAT-BINDING FACTOR-RELATED"/>
    <property type="match status" value="1"/>
</dbReference>
<evidence type="ECO:0000256" key="1">
    <source>
        <dbReference type="ARBA" id="ARBA00007797"/>
    </source>
</evidence>
<organism evidence="4">
    <name type="scientific">Aphanomyces invadans</name>
    <dbReference type="NCBI Taxonomy" id="157072"/>
    <lineage>
        <taxon>Eukaryota</taxon>
        <taxon>Sar</taxon>
        <taxon>Stramenopiles</taxon>
        <taxon>Oomycota</taxon>
        <taxon>Saprolegniomycetes</taxon>
        <taxon>Saprolegniales</taxon>
        <taxon>Verrucalvaceae</taxon>
        <taxon>Aphanomyces</taxon>
    </lineage>
</organism>
<feature type="compositionally biased region" description="Basic and acidic residues" evidence="2">
    <location>
        <begin position="110"/>
        <end position="119"/>
    </location>
</feature>
<dbReference type="VEuPathDB" id="FungiDB:H310_01179"/>
<feature type="region of interest" description="Disordered" evidence="2">
    <location>
        <begin position="819"/>
        <end position="838"/>
    </location>
</feature>
<feature type="compositionally biased region" description="Low complexity" evidence="2">
    <location>
        <begin position="1"/>
        <end position="22"/>
    </location>
</feature>
<comment type="similarity">
    <text evidence="1">Belongs to the CBF/MAK21 family.</text>
</comment>
<feature type="compositionally biased region" description="Basic and acidic residues" evidence="2">
    <location>
        <begin position="140"/>
        <end position="155"/>
    </location>
</feature>
<dbReference type="InterPro" id="IPR040155">
    <property type="entry name" value="CEBPZ/Mak21-like"/>
</dbReference>
<dbReference type="SUPFAM" id="SSF48371">
    <property type="entry name" value="ARM repeat"/>
    <property type="match status" value="1"/>
</dbReference>
<feature type="region of interest" description="Disordered" evidence="2">
    <location>
        <begin position="1"/>
        <end position="155"/>
    </location>
</feature>
<feature type="compositionally biased region" description="Basic residues" evidence="2">
    <location>
        <begin position="120"/>
        <end position="139"/>
    </location>
</feature>
<feature type="region of interest" description="Disordered" evidence="2">
    <location>
        <begin position="630"/>
        <end position="658"/>
    </location>
</feature>
<feature type="compositionally biased region" description="Acidic residues" evidence="2">
    <location>
        <begin position="634"/>
        <end position="657"/>
    </location>
</feature>
<gene>
    <name evidence="4" type="ORF">H310_01179</name>
</gene>
<dbReference type="AlphaFoldDB" id="A0A024USJ1"/>
<proteinExistence type="inferred from homology"/>
<sequence length="982" mass="109318">MGAKSKQSKSAAKLAPAANLSKGSGGPKNGGGRKDSGNGNSAKPQHGNKPQGANKVANNVSGPQDSKSHGQGKNNGVKHHQGNKLQDSDRGATPQRGKKIQGDGNALQHKSTEKQDVKRNFAHTGRKPHQAHTAKHIKKPYADKRDNEAEEIEKPNEKLSAMLKSMKDQSIAWHEAVKPLSNEAKDQIKHKAADAVVEEKKRIAERLMEAELKAVESKGSLSSDEKYLKTMIKSGTLADRIAATTLSIQASPVHNLARLSQLVTMAKNKGRREAQMAIDSLKDLFLNNLLPNRKLLFFHQRPIHRSDVSQEHLVIWYFEHCVKVAYAQLISALASGMDDAIEAHKRACIRAVIALLTDKPEQENVLLTMLVNKLGDPDRKVASFVLHQLQELLKVHPLMKRVVVDDVERLLTRAKVTERTKYNAVLFLNQMYLSVSDADLATHLIKVYFGLFSKEVHRDQGKADTGLERKLLSALLVGVNRSFPYAKCTSADFQDEIDTMFRVVHTAHFSTSVQALMLLFQVMNSTNSVPDRFYTALYAKMFDPKLRTTSKHTLFLNLLFRAIKQDVSPARVHAMIKRLLQVSLTMSPAFCCAALFLVSELLQHNKSFRALIDQPEHDLTQDDVAVAAKNETKSDDEDGSEQSSDEENQDDAEDADLEAERKRSAALLKSMGLDVAEEERAVVKPPLVENPTPYDPRKRNPLYAGAEASCLWELQPFLVHYHPSVAQFAKQLVDGAISYKGDPLNDFTLSVFFDKFVNKKPKTKDGPHRYNGSRGDNDANAVVSVDSDQFLAQDEAAVAETDRFFYTFFKERAKRVPAKPKKVKDDATGDALASDEDEEYEAFANQLAESIMEDNDDEDPDMDDWSDENGDDSGSGDDEEEDVGHVGSRADMNDEDMMFDDDEDDDMDDDDADDMQFGDDDAEEDDEEAAAAPAKKGKKRGAETRKSPFADADAYLEAIERGEREEATKQNQSPSRPFKKRK</sequence>
<dbReference type="OrthoDB" id="28947at2759"/>